<keyword evidence="15" id="KW-0482">Metalloprotease</keyword>
<keyword evidence="12" id="KW-0256">Endoplasmic reticulum</keyword>
<keyword evidence="8" id="KW-0645">Protease</keyword>
<keyword evidence="16" id="KW-0865">Zymogen</keyword>
<dbReference type="Gene3D" id="3.40.630.10">
    <property type="entry name" value="Zn peptidases"/>
    <property type="match status" value="1"/>
</dbReference>
<evidence type="ECO:0000256" key="2">
    <source>
        <dbReference type="ARBA" id="ARBA00004371"/>
    </source>
</evidence>
<keyword evidence="6" id="KW-0964">Secreted</keyword>
<accession>A0ABW5TMY7</accession>
<comment type="subunit">
    <text evidence="19">Homodimer. The monomeric form is inactive while the homodimer is active.</text>
</comment>
<keyword evidence="13" id="KW-0862">Zinc</keyword>
<keyword evidence="7" id="KW-0121">Carboxypeptidase</keyword>
<sequence>MKILKIAFSFLLFINVGARAQDSLMLRKIYDEALVNGECYENLRYLCKQIGPRISGSANAQKSVDWGKSLMEKYGFDKVFLQECMVPNWVRGDKEVGKIINGKEIIDVPICALGMSPATPKEGIKAKVIEVKSLAELEQLGSKMVSGKIVFFNRPFDPRFIETGKAYSAAGDQRFAGPALAAKLGAVGVIVRSLTESIDDYPHTGTTRFIDGEPKVAAAAISTKAANKLSSLLKLKKFPEIEFYFKQNCELFPNVKSYNVVGEIIGSQKPNEFITVGGHLDSWDLAEGAHDDGTGVVQGLEVLRIYKALNMKPKHSIRAVMFMDEEIGGNGGAKYAELAMTNKEIHVAAIESDGGGFTPRGFTFQDISNDGLKYINENWKNLLSPYLIDKLVKGGSGSDVAHLQKLNTAVLIGFRPDSQRYFDIHHTPNDVFENVNERELELGAAAMTSLVYLIDTYGIQRK</sequence>
<evidence type="ECO:0000256" key="4">
    <source>
        <dbReference type="ARBA" id="ARBA00004613"/>
    </source>
</evidence>
<evidence type="ECO:0000256" key="1">
    <source>
        <dbReference type="ARBA" id="ARBA00004240"/>
    </source>
</evidence>
<dbReference type="Gene3D" id="3.50.30.30">
    <property type="match status" value="1"/>
</dbReference>
<dbReference type="InterPro" id="IPR039866">
    <property type="entry name" value="CPQ"/>
</dbReference>
<feature type="domain" description="Peptidase M28" evidence="22">
    <location>
        <begin position="259"/>
        <end position="442"/>
    </location>
</feature>
<feature type="chain" id="PRO_5045340455" description="Carboxypeptidase Q" evidence="21">
    <location>
        <begin position="21"/>
        <end position="462"/>
    </location>
</feature>
<evidence type="ECO:0000256" key="11">
    <source>
        <dbReference type="ARBA" id="ARBA00022801"/>
    </source>
</evidence>
<evidence type="ECO:0000256" key="10">
    <source>
        <dbReference type="ARBA" id="ARBA00022729"/>
    </source>
</evidence>
<dbReference type="Proteomes" id="UP001597546">
    <property type="component" value="Unassembled WGS sequence"/>
</dbReference>
<protein>
    <recommendedName>
        <fullName evidence="5">Carboxypeptidase Q</fullName>
    </recommendedName>
    <alternativeName>
        <fullName evidence="20">Plasma glutamate carboxypeptidase</fullName>
    </alternativeName>
</protein>
<keyword evidence="24" id="KW-1185">Reference proteome</keyword>
<evidence type="ECO:0000256" key="21">
    <source>
        <dbReference type="SAM" id="SignalP"/>
    </source>
</evidence>
<dbReference type="PANTHER" id="PTHR12053:SF3">
    <property type="entry name" value="CARBOXYPEPTIDASE Q"/>
    <property type="match status" value="1"/>
</dbReference>
<dbReference type="SUPFAM" id="SSF53187">
    <property type="entry name" value="Zn-dependent exopeptidases"/>
    <property type="match status" value="1"/>
</dbReference>
<dbReference type="InterPro" id="IPR007484">
    <property type="entry name" value="Peptidase_M28"/>
</dbReference>
<evidence type="ECO:0000256" key="6">
    <source>
        <dbReference type="ARBA" id="ARBA00022525"/>
    </source>
</evidence>
<gene>
    <name evidence="23" type="ORF">ACFSSE_00100</name>
</gene>
<evidence type="ECO:0000256" key="13">
    <source>
        <dbReference type="ARBA" id="ARBA00022833"/>
    </source>
</evidence>
<keyword evidence="18" id="KW-0458">Lysosome</keyword>
<keyword evidence="10 21" id="KW-0732">Signal</keyword>
<evidence type="ECO:0000256" key="15">
    <source>
        <dbReference type="ARBA" id="ARBA00023049"/>
    </source>
</evidence>
<dbReference type="EMBL" id="JBHULV010000001">
    <property type="protein sequence ID" value="MFD2730095.1"/>
    <property type="molecule type" value="Genomic_DNA"/>
</dbReference>
<evidence type="ECO:0000256" key="18">
    <source>
        <dbReference type="ARBA" id="ARBA00023228"/>
    </source>
</evidence>
<keyword evidence="17" id="KW-0325">Glycoprotein</keyword>
<dbReference type="Pfam" id="PF04389">
    <property type="entry name" value="Peptidase_M28"/>
    <property type="match status" value="1"/>
</dbReference>
<evidence type="ECO:0000256" key="12">
    <source>
        <dbReference type="ARBA" id="ARBA00022824"/>
    </source>
</evidence>
<dbReference type="PANTHER" id="PTHR12053">
    <property type="entry name" value="PROTEASE FAMILY M28 PLASMA GLUTAMATE CARBOXYPEPTIDASE-RELATED"/>
    <property type="match status" value="1"/>
</dbReference>
<name>A0ABW5TMY7_9SPHI</name>
<dbReference type="RefSeq" id="WP_379044944.1">
    <property type="nucleotide sequence ID" value="NZ_JBHSKW010000050.1"/>
</dbReference>
<evidence type="ECO:0000313" key="24">
    <source>
        <dbReference type="Proteomes" id="UP001597546"/>
    </source>
</evidence>
<evidence type="ECO:0000256" key="14">
    <source>
        <dbReference type="ARBA" id="ARBA00023034"/>
    </source>
</evidence>
<keyword evidence="11" id="KW-0378">Hydrolase</keyword>
<evidence type="ECO:0000256" key="5">
    <source>
        <dbReference type="ARBA" id="ARBA00014116"/>
    </source>
</evidence>
<keyword evidence="14" id="KW-0333">Golgi apparatus</keyword>
<evidence type="ECO:0000256" key="19">
    <source>
        <dbReference type="ARBA" id="ARBA00025833"/>
    </source>
</evidence>
<organism evidence="23 24">
    <name type="scientific">Pedobacter alpinus</name>
    <dbReference type="NCBI Taxonomy" id="1590643"/>
    <lineage>
        <taxon>Bacteria</taxon>
        <taxon>Pseudomonadati</taxon>
        <taxon>Bacteroidota</taxon>
        <taxon>Sphingobacteriia</taxon>
        <taxon>Sphingobacteriales</taxon>
        <taxon>Sphingobacteriaceae</taxon>
        <taxon>Pedobacter</taxon>
    </lineage>
</organism>
<evidence type="ECO:0000256" key="17">
    <source>
        <dbReference type="ARBA" id="ARBA00023180"/>
    </source>
</evidence>
<evidence type="ECO:0000256" key="8">
    <source>
        <dbReference type="ARBA" id="ARBA00022670"/>
    </source>
</evidence>
<evidence type="ECO:0000256" key="16">
    <source>
        <dbReference type="ARBA" id="ARBA00023145"/>
    </source>
</evidence>
<evidence type="ECO:0000256" key="20">
    <source>
        <dbReference type="ARBA" id="ARBA00033328"/>
    </source>
</evidence>
<reference evidence="24" key="1">
    <citation type="journal article" date="2019" name="Int. J. Syst. Evol. Microbiol.">
        <title>The Global Catalogue of Microorganisms (GCM) 10K type strain sequencing project: providing services to taxonomists for standard genome sequencing and annotation.</title>
        <authorList>
            <consortium name="The Broad Institute Genomics Platform"/>
            <consortium name="The Broad Institute Genome Sequencing Center for Infectious Disease"/>
            <person name="Wu L."/>
            <person name="Ma J."/>
        </authorList>
    </citation>
    <scope>NUCLEOTIDE SEQUENCE [LARGE SCALE GENOMIC DNA]</scope>
    <source>
        <strain evidence="24">KCTC 42456</strain>
    </source>
</reference>
<evidence type="ECO:0000259" key="22">
    <source>
        <dbReference type="Pfam" id="PF04389"/>
    </source>
</evidence>
<proteinExistence type="predicted"/>
<keyword evidence="9" id="KW-0479">Metal-binding</keyword>
<comment type="caution">
    <text evidence="23">The sequence shown here is derived from an EMBL/GenBank/DDBJ whole genome shotgun (WGS) entry which is preliminary data.</text>
</comment>
<comment type="subcellular location">
    <subcellularLocation>
        <location evidence="1">Endoplasmic reticulum</location>
    </subcellularLocation>
    <subcellularLocation>
        <location evidence="3">Golgi apparatus</location>
    </subcellularLocation>
    <subcellularLocation>
        <location evidence="2">Lysosome</location>
    </subcellularLocation>
    <subcellularLocation>
        <location evidence="4">Secreted</location>
    </subcellularLocation>
</comment>
<evidence type="ECO:0000313" key="23">
    <source>
        <dbReference type="EMBL" id="MFD2730095.1"/>
    </source>
</evidence>
<evidence type="ECO:0000256" key="3">
    <source>
        <dbReference type="ARBA" id="ARBA00004555"/>
    </source>
</evidence>
<evidence type="ECO:0000256" key="9">
    <source>
        <dbReference type="ARBA" id="ARBA00022723"/>
    </source>
</evidence>
<feature type="signal peptide" evidence="21">
    <location>
        <begin position="1"/>
        <end position="20"/>
    </location>
</feature>
<evidence type="ECO:0000256" key="7">
    <source>
        <dbReference type="ARBA" id="ARBA00022645"/>
    </source>
</evidence>